<proteinExistence type="predicted"/>
<feature type="non-terminal residue" evidence="1">
    <location>
        <position position="155"/>
    </location>
</feature>
<gene>
    <name evidence="1" type="ORF">METZ01_LOCUS462490</name>
</gene>
<reference evidence="1" key="1">
    <citation type="submission" date="2018-05" db="EMBL/GenBank/DDBJ databases">
        <authorList>
            <person name="Lanie J.A."/>
            <person name="Ng W.-L."/>
            <person name="Kazmierczak K.M."/>
            <person name="Andrzejewski T.M."/>
            <person name="Davidsen T.M."/>
            <person name="Wayne K.J."/>
            <person name="Tettelin H."/>
            <person name="Glass J.I."/>
            <person name="Rusch D."/>
            <person name="Podicherti R."/>
            <person name="Tsui H.-C.T."/>
            <person name="Winkler M.E."/>
        </authorList>
    </citation>
    <scope>NUCLEOTIDE SEQUENCE</scope>
</reference>
<dbReference type="AlphaFoldDB" id="A0A383ANY4"/>
<dbReference type="EMBL" id="UINC01193835">
    <property type="protein sequence ID" value="SVE09636.1"/>
    <property type="molecule type" value="Genomic_DNA"/>
</dbReference>
<evidence type="ECO:0000313" key="1">
    <source>
        <dbReference type="EMBL" id="SVE09636.1"/>
    </source>
</evidence>
<accession>A0A383ANY4</accession>
<sequence>MVRLINFRAEDEIETALLASISSGKFNDAQEFLEHLIKNYYAELKFGMAATDIKNEWDQPLTLIDDKTEDVLKGIVREARSHIDNEEDKGKKYIEIKNLSQADTYRENHAGLIYHWQNRIFPIKFILTVLGAMIVTKKTAMITLDELQEAVISDT</sequence>
<organism evidence="1">
    <name type="scientific">marine metagenome</name>
    <dbReference type="NCBI Taxonomy" id="408172"/>
    <lineage>
        <taxon>unclassified sequences</taxon>
        <taxon>metagenomes</taxon>
        <taxon>ecological metagenomes</taxon>
    </lineage>
</organism>
<protein>
    <submittedName>
        <fullName evidence="1">Uncharacterized protein</fullName>
    </submittedName>
</protein>
<name>A0A383ANY4_9ZZZZ</name>